<proteinExistence type="predicted"/>
<evidence type="ECO:0000256" key="1">
    <source>
        <dbReference type="ARBA" id="ARBA00001947"/>
    </source>
</evidence>
<dbReference type="STRING" id="754436.JCM19237_6384"/>
<evidence type="ECO:0000313" key="2">
    <source>
        <dbReference type="EMBL" id="GAL03490.1"/>
    </source>
</evidence>
<reference evidence="2 3" key="1">
    <citation type="journal article" date="2014" name="Genome Announc.">
        <title>Draft Genome Sequences of Two Vibrionaceae Species, Vibrio ponticus C121 and Photobacterium aphoticum C119, Isolated as Coral Reef Microbiota.</title>
        <authorList>
            <person name="Al-saari N."/>
            <person name="Meirelles P.M."/>
            <person name="Mino S."/>
            <person name="Suda W."/>
            <person name="Oshima K."/>
            <person name="Hattori M."/>
            <person name="Ohkuma M."/>
            <person name="Thompson F.L."/>
            <person name="Gomez-Gil B."/>
            <person name="Sawabe T."/>
            <person name="Sawabe T."/>
        </authorList>
    </citation>
    <scope>NUCLEOTIDE SEQUENCE [LARGE SCALE GENOMIC DNA]</scope>
    <source>
        <strain evidence="2 3">JCM 19237</strain>
    </source>
</reference>
<dbReference type="eggNOG" id="COG2195">
    <property type="taxonomic scope" value="Bacteria"/>
</dbReference>
<dbReference type="Proteomes" id="UP000029227">
    <property type="component" value="Unassembled WGS sequence"/>
</dbReference>
<dbReference type="PANTHER" id="PTHR42994">
    <property type="entry name" value="PEPTIDASE T"/>
    <property type="match status" value="1"/>
</dbReference>
<keyword evidence="2" id="KW-0031">Aminopeptidase</keyword>
<dbReference type="AlphaFoldDB" id="A0A090QK56"/>
<dbReference type="PANTHER" id="PTHR42994:SF1">
    <property type="entry name" value="PEPTIDASE T"/>
    <property type="match status" value="1"/>
</dbReference>
<gene>
    <name evidence="2" type="ORF">JCM19237_6384</name>
</gene>
<accession>A0A090QK56</accession>
<dbReference type="GO" id="GO:0045148">
    <property type="term" value="F:tripeptide aminopeptidase activity"/>
    <property type="evidence" value="ECO:0007669"/>
    <property type="project" value="UniProtKB-EC"/>
</dbReference>
<dbReference type="SUPFAM" id="SSF53187">
    <property type="entry name" value="Zn-dependent exopeptidases"/>
    <property type="match status" value="1"/>
</dbReference>
<sequence>MRGGYDGAVLSQKGLPCPNIFTGAHNFHSIYEYLPVPSLEAASAVVVDVIRITAERAAR</sequence>
<dbReference type="EMBL" id="BBMN01000002">
    <property type="protein sequence ID" value="GAL03490.1"/>
    <property type="molecule type" value="Genomic_DNA"/>
</dbReference>
<evidence type="ECO:0000313" key="3">
    <source>
        <dbReference type="Proteomes" id="UP000029227"/>
    </source>
</evidence>
<comment type="cofactor">
    <cofactor evidence="1">
        <name>Zn(2+)</name>
        <dbReference type="ChEBI" id="CHEBI:29105"/>
    </cofactor>
</comment>
<protein>
    <submittedName>
        <fullName evidence="2">Tripeptide aminopeptidase</fullName>
        <ecNumber evidence="2">3.4.11.4</ecNumber>
    </submittedName>
</protein>
<comment type="caution">
    <text evidence="2">The sequence shown here is derived from an EMBL/GenBank/DDBJ whole genome shotgun (WGS) entry which is preliminary data.</text>
</comment>
<keyword evidence="2" id="KW-0645">Protease</keyword>
<keyword evidence="2" id="KW-0378">Hydrolase</keyword>
<dbReference type="Gene3D" id="3.40.630.10">
    <property type="entry name" value="Zn peptidases"/>
    <property type="match status" value="1"/>
</dbReference>
<name>A0A090QK56_9GAMM</name>
<dbReference type="EC" id="3.4.11.4" evidence="2"/>
<organism evidence="2 3">
    <name type="scientific">Photobacterium aphoticum</name>
    <dbReference type="NCBI Taxonomy" id="754436"/>
    <lineage>
        <taxon>Bacteria</taxon>
        <taxon>Pseudomonadati</taxon>
        <taxon>Pseudomonadota</taxon>
        <taxon>Gammaproteobacteria</taxon>
        <taxon>Vibrionales</taxon>
        <taxon>Vibrionaceae</taxon>
        <taxon>Photobacterium</taxon>
    </lineage>
</organism>